<evidence type="ECO:0000313" key="2">
    <source>
        <dbReference type="EMBL" id="KAK6966842.1"/>
    </source>
</evidence>
<name>A0AAV9Z0M7_9AGAR</name>
<organism evidence="2 3">
    <name type="scientific">Favolaschia claudopus</name>
    <dbReference type="NCBI Taxonomy" id="2862362"/>
    <lineage>
        <taxon>Eukaryota</taxon>
        <taxon>Fungi</taxon>
        <taxon>Dikarya</taxon>
        <taxon>Basidiomycota</taxon>
        <taxon>Agaricomycotina</taxon>
        <taxon>Agaricomycetes</taxon>
        <taxon>Agaricomycetidae</taxon>
        <taxon>Agaricales</taxon>
        <taxon>Marasmiineae</taxon>
        <taxon>Mycenaceae</taxon>
        <taxon>Favolaschia</taxon>
    </lineage>
</organism>
<dbReference type="AlphaFoldDB" id="A0AAV9Z0M7"/>
<protein>
    <submittedName>
        <fullName evidence="2">Uncharacterized protein</fullName>
    </submittedName>
</protein>
<comment type="caution">
    <text evidence="2">The sequence shown here is derived from an EMBL/GenBank/DDBJ whole genome shotgun (WGS) entry which is preliminary data.</text>
</comment>
<proteinExistence type="predicted"/>
<feature type="region of interest" description="Disordered" evidence="1">
    <location>
        <begin position="1"/>
        <end position="20"/>
    </location>
</feature>
<sequence length="470" mass="51239">MSNPSSASPTMPPMPTPSMRLAHATQFDPSLPMTPEAAGLLRILCPPRRTLPPPDSSMAQFWGEIPNLNSTSSCSFDDTEEANSAMTSFCQSTPESLLDSVVVEDSAEEDGNVPSDGAGDEPWPFAFFPVVEHDDADAERSLSVASDATQLELSVFAPFAEDGAGKFPLVTSSPPKTSFIFNPFSDEDDDVNSQSAPGQFADAASRCSSALSSYLHDGSPAFKSAESAETSLTSISASDFPSFYSPLCEAPVDPLEECYLVWVDIIHRTPDVLSLVTNMIDIGVMSPSNAYIMARIAARLAFQDHYPFAAQLGWEAVRRFVQYWQDDGKWLLECLPCTRASSSVYPPGAGFAIFLAHLLQHSFISPLDAHTCLSHILSLPHHSHSPCAAVILTAVRAFIQHSSYALVDWLDGEEFTLRLFHLVGWRERDNLDQYLWAPDEKCAGLIKDIHVALYEKLLVLWNGQPGTGVA</sequence>
<keyword evidence="3" id="KW-1185">Reference proteome</keyword>
<accession>A0AAV9Z0M7</accession>
<dbReference type="EMBL" id="JAWWNJ010000255">
    <property type="protein sequence ID" value="KAK6966842.1"/>
    <property type="molecule type" value="Genomic_DNA"/>
</dbReference>
<dbReference type="Proteomes" id="UP001362999">
    <property type="component" value="Unassembled WGS sequence"/>
</dbReference>
<evidence type="ECO:0000313" key="3">
    <source>
        <dbReference type="Proteomes" id="UP001362999"/>
    </source>
</evidence>
<gene>
    <name evidence="2" type="ORF">R3P38DRAFT_3245370</name>
</gene>
<reference evidence="2 3" key="1">
    <citation type="journal article" date="2024" name="J Genomics">
        <title>Draft genome sequencing and assembly of Favolaschia claudopus CIRM-BRFM 2984 isolated from oak limbs.</title>
        <authorList>
            <person name="Navarro D."/>
            <person name="Drula E."/>
            <person name="Chaduli D."/>
            <person name="Cazenave R."/>
            <person name="Ahrendt S."/>
            <person name="Wang J."/>
            <person name="Lipzen A."/>
            <person name="Daum C."/>
            <person name="Barry K."/>
            <person name="Grigoriev I.V."/>
            <person name="Favel A."/>
            <person name="Rosso M.N."/>
            <person name="Martin F."/>
        </authorList>
    </citation>
    <scope>NUCLEOTIDE SEQUENCE [LARGE SCALE GENOMIC DNA]</scope>
    <source>
        <strain evidence="2 3">CIRM-BRFM 2984</strain>
    </source>
</reference>
<evidence type="ECO:0000256" key="1">
    <source>
        <dbReference type="SAM" id="MobiDB-lite"/>
    </source>
</evidence>